<name>I0K3A7_9BACT</name>
<proteinExistence type="predicted"/>
<dbReference type="STRING" id="1166018.FAES_0599"/>
<keyword evidence="3" id="KW-1185">Reference proteome</keyword>
<dbReference type="KEGG" id="fae:FAES_0599"/>
<dbReference type="OrthoDB" id="667553at2"/>
<dbReference type="InterPro" id="IPR014710">
    <property type="entry name" value="RmlC-like_jellyroll"/>
</dbReference>
<feature type="domain" description="Cyclic nucleotide-binding" evidence="1">
    <location>
        <begin position="10"/>
        <end position="113"/>
    </location>
</feature>
<dbReference type="SUPFAM" id="SSF51206">
    <property type="entry name" value="cAMP-binding domain-like"/>
    <property type="match status" value="1"/>
</dbReference>
<dbReference type="HOGENOM" id="CLU_075053_9_0_10"/>
<dbReference type="PROSITE" id="PS50042">
    <property type="entry name" value="CNMP_BINDING_3"/>
    <property type="match status" value="1"/>
</dbReference>
<reference evidence="2 3" key="1">
    <citation type="journal article" date="2012" name="J. Bacteriol.">
        <title>Genome Sequence of Fibrella aestuarina BUZ 2T, a Filamentous Marine Bacterium.</title>
        <authorList>
            <person name="Filippini M."/>
            <person name="Qi W."/>
            <person name="Blom J."/>
            <person name="Goesmann A."/>
            <person name="Smits T.H."/>
            <person name="Bagheri H.C."/>
        </authorList>
    </citation>
    <scope>NUCLEOTIDE SEQUENCE [LARGE SCALE GENOMIC DNA]</scope>
    <source>
        <strain evidence="3">BUZ 2T</strain>
    </source>
</reference>
<dbReference type="Gene3D" id="2.60.120.10">
    <property type="entry name" value="Jelly Rolls"/>
    <property type="match status" value="1"/>
</dbReference>
<dbReference type="eggNOG" id="COG0664">
    <property type="taxonomic scope" value="Bacteria"/>
</dbReference>
<dbReference type="InterPro" id="IPR018490">
    <property type="entry name" value="cNMP-bd_dom_sf"/>
</dbReference>
<dbReference type="CDD" id="cd00038">
    <property type="entry name" value="CAP_ED"/>
    <property type="match status" value="1"/>
</dbReference>
<accession>I0K3A7</accession>
<evidence type="ECO:0000259" key="1">
    <source>
        <dbReference type="PROSITE" id="PS50042"/>
    </source>
</evidence>
<gene>
    <name evidence="2" type="ORF">FAES_0599</name>
</gene>
<dbReference type="InterPro" id="IPR000595">
    <property type="entry name" value="cNMP-bd_dom"/>
</dbReference>
<dbReference type="Pfam" id="PF00027">
    <property type="entry name" value="cNMP_binding"/>
    <property type="match status" value="1"/>
</dbReference>
<dbReference type="EMBL" id="HE796683">
    <property type="protein sequence ID" value="CCG98610.1"/>
    <property type="molecule type" value="Genomic_DNA"/>
</dbReference>
<dbReference type="AlphaFoldDB" id="I0K3A7"/>
<dbReference type="Proteomes" id="UP000011058">
    <property type="component" value="Chromosome"/>
</dbReference>
<evidence type="ECO:0000313" key="3">
    <source>
        <dbReference type="Proteomes" id="UP000011058"/>
    </source>
</evidence>
<dbReference type="RefSeq" id="WP_015329710.1">
    <property type="nucleotide sequence ID" value="NC_020054.1"/>
</dbReference>
<sequence length="187" mass="21499">MHQFNTFIAQYVSLTAYDLEAVNRCAKIRLVSKGRFYLQPGQVNGEFAFIQQGSLRISHLTPDGHELTGWLAMSGQSFCDLASFRDQRPSRFAVQALTDTTLLVISYADMQHLYQTVPGWQEFGRKLWEDVSVQLIELIVSFQAQPAEVRYERIRRESTLVQSAPLKYIAEFLGITPHTLSRLRRKK</sequence>
<evidence type="ECO:0000313" key="2">
    <source>
        <dbReference type="EMBL" id="CCG98610.1"/>
    </source>
</evidence>
<protein>
    <submittedName>
        <fullName evidence="2">Cyclic nucleotide-binding protein</fullName>
    </submittedName>
</protein>
<organism evidence="2 3">
    <name type="scientific">Fibrella aestuarina BUZ 2</name>
    <dbReference type="NCBI Taxonomy" id="1166018"/>
    <lineage>
        <taxon>Bacteria</taxon>
        <taxon>Pseudomonadati</taxon>
        <taxon>Bacteroidota</taxon>
        <taxon>Cytophagia</taxon>
        <taxon>Cytophagales</taxon>
        <taxon>Spirosomataceae</taxon>
        <taxon>Fibrella</taxon>
    </lineage>
</organism>